<evidence type="ECO:0000313" key="6">
    <source>
        <dbReference type="EMBL" id="CUU39275.1"/>
    </source>
</evidence>
<dbReference type="InterPro" id="IPR044084">
    <property type="entry name" value="AvModA-like_subst-bd"/>
</dbReference>
<dbReference type="GO" id="GO:0030973">
    <property type="term" value="F:molybdate ion binding"/>
    <property type="evidence" value="ECO:0007669"/>
    <property type="project" value="InterPro"/>
</dbReference>
<dbReference type="GO" id="GO:0046872">
    <property type="term" value="F:metal ion binding"/>
    <property type="evidence" value="ECO:0007669"/>
    <property type="project" value="UniProtKB-KW"/>
</dbReference>
<sequence>MIFVKKILNISILSAFICVGAVAEEINVLAAASLKYVLEDIKNAYLKTHKKDKIQISYASSGKAYAQIHNGSPTHLFIAADTSYPQKLYEAKLAATAPQNYAKGKLVLFSINKNFNASDINVLSHPQVRDIAIPNPKVAPYGKAAQEFLKSQKLDKKLSPKLRIGESIGQATTYVLQGSSEIGFSALSMVIKDKSPSLTYTLIDESIYKPINQALIIPNYGADSTLAKDFADFILNDKKAQKIFQEYGYDKADE</sequence>
<feature type="binding site" evidence="4">
    <location>
        <position position="168"/>
    </location>
    <ligand>
        <name>molybdate</name>
        <dbReference type="ChEBI" id="CHEBI:36264"/>
    </ligand>
</feature>
<dbReference type="InterPro" id="IPR005950">
    <property type="entry name" value="ModA"/>
</dbReference>
<dbReference type="RefSeq" id="WP_231944813.1">
    <property type="nucleotide sequence ID" value="NZ_CAMTKE010000001.1"/>
</dbReference>
<gene>
    <name evidence="6" type="ORF">BN2458_PEG0389</name>
</gene>
<evidence type="ECO:0000256" key="5">
    <source>
        <dbReference type="SAM" id="SignalP"/>
    </source>
</evidence>
<dbReference type="InterPro" id="IPR050682">
    <property type="entry name" value="ModA/WtpA"/>
</dbReference>
<dbReference type="GO" id="GO:0015689">
    <property type="term" value="P:molybdate ion transport"/>
    <property type="evidence" value="ECO:0007669"/>
    <property type="project" value="InterPro"/>
</dbReference>
<dbReference type="GeneID" id="78150712"/>
<comment type="similarity">
    <text evidence="1">Belongs to the bacterial solute-binding protein ModA family.</text>
</comment>
<evidence type="ECO:0000313" key="7">
    <source>
        <dbReference type="Proteomes" id="UP000064525"/>
    </source>
</evidence>
<evidence type="ECO:0000256" key="3">
    <source>
        <dbReference type="ARBA" id="ARBA00022729"/>
    </source>
</evidence>
<dbReference type="PANTHER" id="PTHR30632">
    <property type="entry name" value="MOLYBDATE-BINDING PERIPLASMIC PROTEIN"/>
    <property type="match status" value="1"/>
</dbReference>
<dbReference type="PANTHER" id="PTHR30632:SF14">
    <property type="entry name" value="TUNGSTATE_MOLYBDATE_CHROMATE-BINDING PROTEIN MODA"/>
    <property type="match status" value="1"/>
</dbReference>
<dbReference type="EMBL" id="LN907858">
    <property type="protein sequence ID" value="CUU39275.1"/>
    <property type="molecule type" value="Genomic_DNA"/>
</dbReference>
<organism evidence="6 7">
    <name type="scientific">Helicobacter typhlonius</name>
    <dbReference type="NCBI Taxonomy" id="76936"/>
    <lineage>
        <taxon>Bacteria</taxon>
        <taxon>Pseudomonadati</taxon>
        <taxon>Campylobacterota</taxon>
        <taxon>Epsilonproteobacteria</taxon>
        <taxon>Campylobacterales</taxon>
        <taxon>Helicobacteraceae</taxon>
        <taxon>Helicobacter</taxon>
    </lineage>
</organism>
<feature type="binding site" evidence="4">
    <location>
        <position position="33"/>
    </location>
    <ligand>
        <name>molybdate</name>
        <dbReference type="ChEBI" id="CHEBI:36264"/>
    </ligand>
</feature>
<dbReference type="CDD" id="cd13539">
    <property type="entry name" value="PBP2_AvModA"/>
    <property type="match status" value="1"/>
</dbReference>
<proteinExistence type="inferred from homology"/>
<evidence type="ECO:0000256" key="2">
    <source>
        <dbReference type="ARBA" id="ARBA00022723"/>
    </source>
</evidence>
<dbReference type="Pfam" id="PF13531">
    <property type="entry name" value="SBP_bac_11"/>
    <property type="match status" value="1"/>
</dbReference>
<keyword evidence="4" id="KW-0500">Molybdenum</keyword>
<feature type="binding site" evidence="4">
    <location>
        <position position="61"/>
    </location>
    <ligand>
        <name>molybdate</name>
        <dbReference type="ChEBI" id="CHEBI:36264"/>
    </ligand>
</feature>
<dbReference type="KEGG" id="hty:BN2458_PEG0389"/>
<dbReference type="Proteomes" id="UP000064525">
    <property type="component" value="Chromosome I"/>
</dbReference>
<accession>A0A0S4PSL9</accession>
<name>A0A0S4PSL9_9HELI</name>
<keyword evidence="2 4" id="KW-0479">Metal-binding</keyword>
<dbReference type="PATRIC" id="fig|76936.10.peg.378"/>
<dbReference type="NCBIfam" id="TIGR01256">
    <property type="entry name" value="modA"/>
    <property type="match status" value="1"/>
</dbReference>
<dbReference type="AlphaFoldDB" id="A0A0S4PSL9"/>
<reference evidence="7" key="1">
    <citation type="submission" date="2015-11" db="EMBL/GenBank/DDBJ databases">
        <authorList>
            <person name="Anvar S.Y."/>
        </authorList>
    </citation>
    <scope>NUCLEOTIDE SEQUENCE [LARGE SCALE GENOMIC DNA]</scope>
</reference>
<protein>
    <submittedName>
        <fullName evidence="6">Molybdenum ABC transporter, periplasmic molybdenum-binding protein ModA (TC 3.A.1.8.1)</fullName>
    </submittedName>
</protein>
<keyword evidence="3 5" id="KW-0732">Signal</keyword>
<feature type="chain" id="PRO_5006625918" evidence="5">
    <location>
        <begin position="24"/>
        <end position="254"/>
    </location>
</feature>
<dbReference type="Gene3D" id="3.40.190.10">
    <property type="entry name" value="Periplasmic binding protein-like II"/>
    <property type="match status" value="2"/>
</dbReference>
<feature type="signal peptide" evidence="5">
    <location>
        <begin position="1"/>
        <end position="23"/>
    </location>
</feature>
<evidence type="ECO:0000256" key="4">
    <source>
        <dbReference type="PIRSR" id="PIRSR004846-1"/>
    </source>
</evidence>
<dbReference type="PIRSF" id="PIRSF004846">
    <property type="entry name" value="ModA"/>
    <property type="match status" value="1"/>
</dbReference>
<dbReference type="SUPFAM" id="SSF53850">
    <property type="entry name" value="Periplasmic binding protein-like II"/>
    <property type="match status" value="1"/>
</dbReference>
<evidence type="ECO:0000256" key="1">
    <source>
        <dbReference type="ARBA" id="ARBA00009175"/>
    </source>
</evidence>